<dbReference type="Gene3D" id="3.30.470.20">
    <property type="entry name" value="ATP-grasp fold, B domain"/>
    <property type="match status" value="1"/>
</dbReference>
<gene>
    <name evidence="2" type="ORF">ACERZ8_01645</name>
</gene>
<feature type="domain" description="Alpha-L-glutamate ligase-related protein ATP-grasp" evidence="1">
    <location>
        <begin position="93"/>
        <end position="364"/>
    </location>
</feature>
<evidence type="ECO:0000259" key="1">
    <source>
        <dbReference type="Pfam" id="PF14397"/>
    </source>
</evidence>
<dbReference type="EMBL" id="JBHDIY010000002">
    <property type="protein sequence ID" value="MFL4468638.1"/>
    <property type="molecule type" value="Genomic_DNA"/>
</dbReference>
<protein>
    <submittedName>
        <fullName evidence="2">Sugar-transfer associated ATP-grasp domain-containing protein</fullName>
    </submittedName>
</protein>
<sequence length="393" mass="41700">MTDTSIQAPKGALLDAPGKAKKAEAPMIAQVAKAYGVSPFRQMRDIFSMRRGAQKLSGPEYYSLRLFDPAKSAEDKRAFLGQAGVNALNTSMNPPVAVPTRAFVGNKLLYTQLLTQLGIATAQTQALVSGFRDAGKLPVLRDAAAVAAFLRNDATYPLFGKPHHGSLSEGSVRIQARDGDSLRLGNGNILNIDTFAAEVMERYPGGFLFQDALSPDPTMAGIAGAAIGCVRVVTTNDGSGPKPAYAVWKLPAPDAMSDNFWQAGSLLAHLDLTSGQVLSCVRGTGLKAEEILDHPTSGQPVIGITLPHWAETLQIACDAHAVFPEFGICGFDIAVTANGPHIVECNDNPSHMLYQIAAARGVANSDLAPIWDAVAARQTKQVARLNEGAKKKR</sequence>
<keyword evidence="3" id="KW-1185">Reference proteome</keyword>
<evidence type="ECO:0000313" key="2">
    <source>
        <dbReference type="EMBL" id="MFL4468638.1"/>
    </source>
</evidence>
<organism evidence="2 3">
    <name type="scientific">Tateyamaria armeniaca</name>
    <dbReference type="NCBI Taxonomy" id="2518930"/>
    <lineage>
        <taxon>Bacteria</taxon>
        <taxon>Pseudomonadati</taxon>
        <taxon>Pseudomonadota</taxon>
        <taxon>Alphaproteobacteria</taxon>
        <taxon>Rhodobacterales</taxon>
        <taxon>Roseobacteraceae</taxon>
        <taxon>Tateyamaria</taxon>
    </lineage>
</organism>
<dbReference type="Pfam" id="PF14397">
    <property type="entry name" value="ATPgrasp_ST"/>
    <property type="match status" value="1"/>
</dbReference>
<dbReference type="Proteomes" id="UP001627408">
    <property type="component" value="Unassembled WGS sequence"/>
</dbReference>
<dbReference type="InterPro" id="IPR039523">
    <property type="entry name" value="RimK-rel_E_lig_ATP-grasp"/>
</dbReference>
<evidence type="ECO:0000313" key="3">
    <source>
        <dbReference type="Proteomes" id="UP001627408"/>
    </source>
</evidence>
<name>A0ABW8UNE6_9RHOB</name>
<accession>A0ABW8UNE6</accession>
<dbReference type="RefSeq" id="WP_407590378.1">
    <property type="nucleotide sequence ID" value="NZ_JBHDIY010000002.1"/>
</dbReference>
<dbReference type="SUPFAM" id="SSF56059">
    <property type="entry name" value="Glutathione synthetase ATP-binding domain-like"/>
    <property type="match status" value="1"/>
</dbReference>
<proteinExistence type="predicted"/>
<comment type="caution">
    <text evidence="2">The sequence shown here is derived from an EMBL/GenBank/DDBJ whole genome shotgun (WGS) entry which is preliminary data.</text>
</comment>
<reference evidence="2 3" key="1">
    <citation type="submission" date="2024-08" db="EMBL/GenBank/DDBJ databases">
        <title>Tateyamaria sp. nov., isolated from marine algae.</title>
        <authorList>
            <person name="Choi B.J."/>
            <person name="Kim J.M."/>
            <person name="Lee J.K."/>
            <person name="Choi D.G."/>
            <person name="Bayburt H."/>
            <person name="Baek J.H."/>
            <person name="Han D.M."/>
            <person name="Jeon C.O."/>
        </authorList>
    </citation>
    <scope>NUCLEOTIDE SEQUENCE [LARGE SCALE GENOMIC DNA]</scope>
    <source>
        <strain evidence="2 3">KMU-156</strain>
    </source>
</reference>